<name>A0A9E7GZ65_9LILI</name>
<protein>
    <submittedName>
        <fullName evidence="1">Uncharacterized protein</fullName>
    </submittedName>
</protein>
<dbReference type="Proteomes" id="UP001055439">
    <property type="component" value="Chromosome 8"/>
</dbReference>
<dbReference type="OrthoDB" id="10622141at2759"/>
<sequence>MPLMNYAPRIPDLVNETSLPVSLPCHLSSERREVNHRRSESSFFEDPSASDTQGSWPSTILISLCVGSNQGLPSVACARRMMGSVSSVIHMSAHVRSCGSAMSATMVHFREGVSSVEELGFLMPTIAKNAPNRRKIAMGVPRLSIWEAPKLIFSMNERNMDLRKDDPQAMAGPRRSARPMPLQMCWTIRSAFIYLFILPSNPSSIHFLAVISGQGVGQSNSKSIPHQMQEELQKAQCLHTGSSSCNAMLHIATGWTPSAVNRSLNDALCTSMNCSLVSSVSEDKPARWWCSHRRVTIICGSAFNRNHPILASKTFIRM</sequence>
<dbReference type="AlphaFoldDB" id="A0A9E7GZ65"/>
<proteinExistence type="predicted"/>
<evidence type="ECO:0000313" key="1">
    <source>
        <dbReference type="EMBL" id="URE24491.1"/>
    </source>
</evidence>
<evidence type="ECO:0000313" key="2">
    <source>
        <dbReference type="Proteomes" id="UP001055439"/>
    </source>
</evidence>
<organism evidence="1 2">
    <name type="scientific">Musa troglodytarum</name>
    <name type="common">fe'i banana</name>
    <dbReference type="NCBI Taxonomy" id="320322"/>
    <lineage>
        <taxon>Eukaryota</taxon>
        <taxon>Viridiplantae</taxon>
        <taxon>Streptophyta</taxon>
        <taxon>Embryophyta</taxon>
        <taxon>Tracheophyta</taxon>
        <taxon>Spermatophyta</taxon>
        <taxon>Magnoliopsida</taxon>
        <taxon>Liliopsida</taxon>
        <taxon>Zingiberales</taxon>
        <taxon>Musaceae</taxon>
        <taxon>Musa</taxon>
    </lineage>
</organism>
<keyword evidence="2" id="KW-1185">Reference proteome</keyword>
<gene>
    <name evidence="1" type="ORF">MUK42_07368</name>
</gene>
<reference evidence="1" key="1">
    <citation type="submission" date="2022-05" db="EMBL/GenBank/DDBJ databases">
        <title>The Musa troglodytarum L. genome provides insights into the mechanism of non-climacteric behaviour and enrichment of carotenoids.</title>
        <authorList>
            <person name="Wang J."/>
        </authorList>
    </citation>
    <scope>NUCLEOTIDE SEQUENCE</scope>
    <source>
        <tissue evidence="1">Leaf</tissue>
    </source>
</reference>
<accession>A0A9E7GZ65</accession>
<dbReference type="EMBL" id="CP097510">
    <property type="protein sequence ID" value="URE24491.1"/>
    <property type="molecule type" value="Genomic_DNA"/>
</dbReference>